<keyword evidence="3" id="KW-1185">Reference proteome</keyword>
<proteinExistence type="predicted"/>
<dbReference type="Proteomes" id="UP000002247">
    <property type="component" value="Chromosome"/>
</dbReference>
<dbReference type="OrthoDB" id="9789603at2"/>
<organism evidence="2 3">
    <name type="scientific">Segniliparus rotundus (strain ATCC BAA-972 / CDC 1076 / CIP 108378 / DSM 44985 / JCM 13578)</name>
    <dbReference type="NCBI Taxonomy" id="640132"/>
    <lineage>
        <taxon>Bacteria</taxon>
        <taxon>Bacillati</taxon>
        <taxon>Actinomycetota</taxon>
        <taxon>Actinomycetes</taxon>
        <taxon>Mycobacteriales</taxon>
        <taxon>Segniliparaceae</taxon>
        <taxon>Segniliparus</taxon>
    </lineage>
</organism>
<dbReference type="STRING" id="640132.Srot_0652"/>
<dbReference type="eggNOG" id="COG1020">
    <property type="taxonomic scope" value="Bacteria"/>
</dbReference>
<dbReference type="InterPro" id="IPR001242">
    <property type="entry name" value="Condensation_dom"/>
</dbReference>
<name>D6ZCU2_SEGRD</name>
<dbReference type="RefSeq" id="WP_013137590.1">
    <property type="nucleotide sequence ID" value="NC_014168.1"/>
</dbReference>
<protein>
    <submittedName>
        <fullName evidence="2">Condensation domain protein</fullName>
    </submittedName>
</protein>
<evidence type="ECO:0000313" key="2">
    <source>
        <dbReference type="EMBL" id="ADG97134.1"/>
    </source>
</evidence>
<accession>D6ZCU2</accession>
<evidence type="ECO:0000313" key="3">
    <source>
        <dbReference type="Proteomes" id="UP000002247"/>
    </source>
</evidence>
<reference evidence="2 3" key="1">
    <citation type="journal article" date="2010" name="Stand. Genomic Sci.">
        <title>Complete genome sequence of Segniliparus rotundus type strain (CDC 1076).</title>
        <authorList>
            <person name="Sikorski J."/>
            <person name="Lapidus A."/>
            <person name="Copeland A."/>
            <person name="Misra M."/>
            <person name="Glavina Del Rio T."/>
            <person name="Nolan M."/>
            <person name="Lucas S."/>
            <person name="Chen F."/>
            <person name="Tice H."/>
            <person name="Cheng J.F."/>
            <person name="Jando M."/>
            <person name="Schneider S."/>
            <person name="Bruce D."/>
            <person name="Goodwin L."/>
            <person name="Pitluck S."/>
            <person name="Liolios K."/>
            <person name="Mikhailova N."/>
            <person name="Pati A."/>
            <person name="Ivanova N."/>
            <person name="Mavromatis K."/>
            <person name="Chen A."/>
            <person name="Palaniappan K."/>
            <person name="Chertkov O."/>
            <person name="Land M."/>
            <person name="Hauser L."/>
            <person name="Chang Y.J."/>
            <person name="Jeffries C.D."/>
            <person name="Brettin T."/>
            <person name="Detter J.C."/>
            <person name="Han C."/>
            <person name="Rohde M."/>
            <person name="Goker M."/>
            <person name="Bristow J."/>
            <person name="Eisen J.A."/>
            <person name="Markowitz V."/>
            <person name="Hugenholtz P."/>
            <person name="Kyrpides N.C."/>
            <person name="Klenk H.P."/>
        </authorList>
    </citation>
    <scope>NUCLEOTIDE SEQUENCE [LARGE SCALE GENOMIC DNA]</scope>
    <source>
        <strain evidence="3">ATCC BAA-972 / CDC 1076 / CIP 108378 / DSM 44985 / JCM 13578</strain>
    </source>
</reference>
<dbReference type="Gene3D" id="3.30.559.30">
    <property type="entry name" value="Nonribosomal peptide synthetase, condensation domain"/>
    <property type="match status" value="1"/>
</dbReference>
<gene>
    <name evidence="2" type="ordered locus">Srot_0652</name>
</gene>
<dbReference type="KEGG" id="srt:Srot_0652"/>
<dbReference type="GO" id="GO:0008610">
    <property type="term" value="P:lipid biosynthetic process"/>
    <property type="evidence" value="ECO:0007669"/>
    <property type="project" value="UniProtKB-ARBA"/>
</dbReference>
<dbReference type="InterPro" id="IPR023213">
    <property type="entry name" value="CAT-like_dom_sf"/>
</dbReference>
<dbReference type="GO" id="GO:0003824">
    <property type="term" value="F:catalytic activity"/>
    <property type="evidence" value="ECO:0007669"/>
    <property type="project" value="InterPro"/>
</dbReference>
<dbReference type="SUPFAM" id="SSF52777">
    <property type="entry name" value="CoA-dependent acyltransferases"/>
    <property type="match status" value="2"/>
</dbReference>
<dbReference type="Gene3D" id="3.30.559.10">
    <property type="entry name" value="Chloramphenicol acetyltransferase-like domain"/>
    <property type="match status" value="1"/>
</dbReference>
<evidence type="ECO:0000259" key="1">
    <source>
        <dbReference type="Pfam" id="PF00668"/>
    </source>
</evidence>
<dbReference type="HOGENOM" id="CLU_034647_1_0_11"/>
<feature type="domain" description="Condensation" evidence="1">
    <location>
        <begin position="62"/>
        <end position="467"/>
    </location>
</feature>
<dbReference type="Pfam" id="PF00668">
    <property type="entry name" value="Condensation"/>
    <property type="match status" value="1"/>
</dbReference>
<dbReference type="EMBL" id="CP001958">
    <property type="protein sequence ID" value="ADG97134.1"/>
    <property type="molecule type" value="Genomic_DNA"/>
</dbReference>
<dbReference type="AlphaFoldDB" id="D6ZCU2"/>
<sequence length="485" mass="53638">MESIELSEYPILPGIVTHWMARADLSLEEWPEDDRCASYVHEAHLRGYASASSDARESWIGTAFEFEGHLDHEAIRRTLRLWVDQHEVLRSQVSLRDPSQPSSSPLIRRTLPVGAVDFEPVSAGPLRSSTAVHRELSHMFDVVASPLNWPGYLLSTVERDDGTITIVFVADHSLLDGYSQVLVSTELAELYKKVLEEGLDYAPEPSVVKDSYVDFSAAEREAAQSVTAEHPAVRAWAERVAEGDAMDFPLPLSDPKPHRGLVHQRPYNTWLLDSEQCDAFFSACKSFGGGYNAGIAAAMALATKLTSDRDRLSFVTPLDTRSDMRWAQSIGWFVGTAPVSVDLRAADSFSALVPVAQQSYSSTRLVSSVPFAKVCEVLSEEIKPSFIASFNNASAMAGADQWLQQRMRALRSKNYSDTEVFMALVRFPALGLSLSARYPNTFTAASSVHRFFSALRTVMVAVAHHGDFHVQSHPRFTRQSLVAAV</sequence>